<protein>
    <submittedName>
        <fullName evidence="2">Uncharacterized protein</fullName>
    </submittedName>
</protein>
<proteinExistence type="predicted"/>
<feature type="transmembrane region" description="Helical" evidence="1">
    <location>
        <begin position="249"/>
        <end position="269"/>
    </location>
</feature>
<keyword evidence="3" id="KW-1185">Reference proteome</keyword>
<gene>
    <name evidence="2" type="primary">Contig19469.g20648</name>
    <name evidence="2" type="ORF">STYLEM_11467</name>
</gene>
<keyword evidence="1" id="KW-0812">Transmembrane</keyword>
<keyword evidence="1" id="KW-0472">Membrane</keyword>
<name>A0A078AJC7_STYLE</name>
<organism evidence="2 3">
    <name type="scientific">Stylonychia lemnae</name>
    <name type="common">Ciliate</name>
    <dbReference type="NCBI Taxonomy" id="5949"/>
    <lineage>
        <taxon>Eukaryota</taxon>
        <taxon>Sar</taxon>
        <taxon>Alveolata</taxon>
        <taxon>Ciliophora</taxon>
        <taxon>Intramacronucleata</taxon>
        <taxon>Spirotrichea</taxon>
        <taxon>Stichotrichia</taxon>
        <taxon>Sporadotrichida</taxon>
        <taxon>Oxytrichidae</taxon>
        <taxon>Stylonychinae</taxon>
        <taxon>Stylonychia</taxon>
    </lineage>
</organism>
<evidence type="ECO:0000313" key="2">
    <source>
        <dbReference type="EMBL" id="CDW82435.1"/>
    </source>
</evidence>
<accession>A0A078AJC7</accession>
<keyword evidence="1" id="KW-1133">Transmembrane helix</keyword>
<dbReference type="OrthoDB" id="292938at2759"/>
<dbReference type="InParanoid" id="A0A078AJC7"/>
<evidence type="ECO:0000313" key="3">
    <source>
        <dbReference type="Proteomes" id="UP000039865"/>
    </source>
</evidence>
<dbReference type="PANTHER" id="PTHR11319:SF35">
    <property type="entry name" value="OUTER MEMBRANE PROTEIN PMPC-RELATED"/>
    <property type="match status" value="1"/>
</dbReference>
<dbReference type="Proteomes" id="UP000039865">
    <property type="component" value="Unassembled WGS sequence"/>
</dbReference>
<sequence length="488" mass="57211">MKQTLIITEIDKEKSLVQSQKQIKVNEGKVIFDSLTFISKPGSVGVMFKIYSPNIIDSYINVYLVSMDTIRQIKIKKNAKNVQIMLNVPEELEQLQMLDSGDHQIPPQTQWNAYRTKLAQEENLLNKMRIVFAYLVMVAQSKDRSTVLKILTNFVQMLTMTFSLKLDWPVSMQDFHNVVAQIGYSQDSIISIDCFLSESAPYNTSHSHIYLKTILIGLMPFMIFVIFLVVMILLIIFQRKRFEIIKKWLVVQALIVVHFLHPSISKYIVGIFSCTEINQGQYWLLSDVQVECWNDEHLKFCLTIGIPFFLLWVLGYPSFIFIHLFRNRKNINDPDFQAKYQFIFQMMIQPYQVPILNELERREIQTTIFIYFSALLFTQKLSSNIKPFTFVNQGHEIQVDYCSQQSNKNTFENNDISILPEEFKDVYYQNRVALKDQTQNLSEINVLRSINELHQQHVANQKMWLGKQPIRKILFIIVSVEVIIEKIQ</sequence>
<dbReference type="AlphaFoldDB" id="A0A078AJC7"/>
<reference evidence="2 3" key="1">
    <citation type="submission" date="2014-06" db="EMBL/GenBank/DDBJ databases">
        <authorList>
            <person name="Swart Estienne"/>
        </authorList>
    </citation>
    <scope>NUCLEOTIDE SEQUENCE [LARGE SCALE GENOMIC DNA]</scope>
    <source>
        <strain evidence="2 3">130c</strain>
    </source>
</reference>
<feature type="transmembrane region" description="Helical" evidence="1">
    <location>
        <begin position="214"/>
        <end position="237"/>
    </location>
</feature>
<dbReference type="PANTHER" id="PTHR11319">
    <property type="entry name" value="G PROTEIN-COUPLED RECEPTOR-RELATED"/>
    <property type="match status" value="1"/>
</dbReference>
<feature type="transmembrane region" description="Helical" evidence="1">
    <location>
        <begin position="304"/>
        <end position="325"/>
    </location>
</feature>
<dbReference type="EMBL" id="CCKQ01010907">
    <property type="protein sequence ID" value="CDW82435.1"/>
    <property type="molecule type" value="Genomic_DNA"/>
</dbReference>
<evidence type="ECO:0000256" key="1">
    <source>
        <dbReference type="SAM" id="Phobius"/>
    </source>
</evidence>